<keyword evidence="5" id="KW-0378">Hydrolase</keyword>
<dbReference type="GO" id="GO:0008422">
    <property type="term" value="F:beta-glucosidase activity"/>
    <property type="evidence" value="ECO:0007669"/>
    <property type="project" value="UniProtKB-EC"/>
</dbReference>
<evidence type="ECO:0000313" key="6">
    <source>
        <dbReference type="EMBL" id="KAF8391849.1"/>
    </source>
</evidence>
<comment type="catalytic activity">
    <reaction evidence="1">
        <text>Hydrolysis of terminal, non-reducing beta-D-glucosyl residues with release of beta-D-glucose.</text>
        <dbReference type="EC" id="3.2.1.21"/>
    </reaction>
</comment>
<dbReference type="EMBL" id="JABCRI010000016">
    <property type="protein sequence ID" value="KAF8391849.1"/>
    <property type="molecule type" value="Genomic_DNA"/>
</dbReference>
<gene>
    <name evidence="6" type="ORF">HHK36_022187</name>
</gene>
<protein>
    <recommendedName>
        <fullName evidence="3">beta-glucosidase</fullName>
        <ecNumber evidence="3">3.2.1.21</ecNumber>
    </recommendedName>
</protein>
<dbReference type="OrthoDB" id="47059at2759"/>
<comment type="caution">
    <text evidence="6">The sequence shown here is derived from an EMBL/GenBank/DDBJ whole genome shotgun (WGS) entry which is preliminary data.</text>
</comment>
<evidence type="ECO:0000256" key="2">
    <source>
        <dbReference type="ARBA" id="ARBA00005336"/>
    </source>
</evidence>
<dbReference type="InterPro" id="IPR036962">
    <property type="entry name" value="Glyco_hydro_3_N_sf"/>
</dbReference>
<evidence type="ECO:0000256" key="5">
    <source>
        <dbReference type="ARBA" id="ARBA00023295"/>
    </source>
</evidence>
<dbReference type="InterPro" id="IPR051915">
    <property type="entry name" value="Cellulose_Degrad_GH3"/>
</dbReference>
<evidence type="ECO:0000256" key="4">
    <source>
        <dbReference type="ARBA" id="ARBA00022729"/>
    </source>
</evidence>
<organism evidence="6 7">
    <name type="scientific">Tetracentron sinense</name>
    <name type="common">Spur-leaf</name>
    <dbReference type="NCBI Taxonomy" id="13715"/>
    <lineage>
        <taxon>Eukaryota</taxon>
        <taxon>Viridiplantae</taxon>
        <taxon>Streptophyta</taxon>
        <taxon>Embryophyta</taxon>
        <taxon>Tracheophyta</taxon>
        <taxon>Spermatophyta</taxon>
        <taxon>Magnoliopsida</taxon>
        <taxon>Trochodendrales</taxon>
        <taxon>Trochodendraceae</taxon>
        <taxon>Tetracentron</taxon>
    </lineage>
</organism>
<dbReference type="AlphaFoldDB" id="A0A835D9C9"/>
<dbReference type="EC" id="3.2.1.21" evidence="3"/>
<evidence type="ECO:0000256" key="1">
    <source>
        <dbReference type="ARBA" id="ARBA00000448"/>
    </source>
</evidence>
<accession>A0A835D9C9</accession>
<proteinExistence type="inferred from homology"/>
<keyword evidence="7" id="KW-1185">Reference proteome</keyword>
<keyword evidence="4" id="KW-0732">Signal</keyword>
<evidence type="ECO:0000313" key="7">
    <source>
        <dbReference type="Proteomes" id="UP000655225"/>
    </source>
</evidence>
<keyword evidence="5" id="KW-0326">Glycosidase</keyword>
<dbReference type="Proteomes" id="UP000655225">
    <property type="component" value="Unassembled WGS sequence"/>
</dbReference>
<dbReference type="Gene3D" id="3.20.20.300">
    <property type="entry name" value="Glycoside hydrolase, family 3, N-terminal domain"/>
    <property type="match status" value="1"/>
</dbReference>
<evidence type="ECO:0000256" key="3">
    <source>
        <dbReference type="ARBA" id="ARBA00012744"/>
    </source>
</evidence>
<name>A0A835D9C9_TETSI</name>
<comment type="similarity">
    <text evidence="2">Belongs to the glycosyl hydrolase 3 family.</text>
</comment>
<dbReference type="PANTHER" id="PTHR30620:SF16">
    <property type="entry name" value="LYSOSOMAL BETA GLUCOSIDASE"/>
    <property type="match status" value="1"/>
</dbReference>
<dbReference type="GO" id="GO:0009251">
    <property type="term" value="P:glucan catabolic process"/>
    <property type="evidence" value="ECO:0007669"/>
    <property type="project" value="TreeGrafter"/>
</dbReference>
<sequence length="335" mass="38003">MQERKEIQKFEVESKTFEVLEVVLCESFALKIMDRQRRRGSNSLWVSEETIQWLIKIVKDLIDSLGYCFRKFRGRRCTLMGEKRSNVRGEFIVFQAYLREEAEGRVIISIGNRQSGWAALLSALGVVDSSRSSKGKGGTMLSRPVMRYGQSIDLREEFVSLNEKEMTSKKVEVDQADGDFQHWAMAVVCSIAGLEGTGDWEEVAKIINKLIPEEESVTLFPFEAHRAIYRTKKESHISGILNSGRALALQLHLKLEPQAFLMFLLHVLRNKVAACAKHFVDDGGTTKDINENNTVIDRPGLLCTRLPAYYNSIIEGVNRHESPTQAGMRKDAFQP</sequence>
<dbReference type="PANTHER" id="PTHR30620">
    <property type="entry name" value="PERIPLASMIC BETA-GLUCOSIDASE-RELATED"/>
    <property type="match status" value="1"/>
</dbReference>
<reference evidence="6 7" key="1">
    <citation type="submission" date="2020-04" db="EMBL/GenBank/DDBJ databases">
        <title>Plant Genome Project.</title>
        <authorList>
            <person name="Zhang R.-G."/>
        </authorList>
    </citation>
    <scope>NUCLEOTIDE SEQUENCE [LARGE SCALE GENOMIC DNA]</scope>
    <source>
        <strain evidence="6">YNK0</strain>
        <tissue evidence="6">Leaf</tissue>
    </source>
</reference>